<protein>
    <recommendedName>
        <fullName evidence="5">Lipoprotein</fullName>
    </recommendedName>
</protein>
<dbReference type="EMBL" id="FOXO01000017">
    <property type="protein sequence ID" value="SFQ07305.1"/>
    <property type="molecule type" value="Genomic_DNA"/>
</dbReference>
<accession>A0A1I5VIG4</accession>
<dbReference type="OrthoDB" id="2310602at2"/>
<feature type="region of interest" description="Disordered" evidence="1">
    <location>
        <begin position="355"/>
        <end position="377"/>
    </location>
</feature>
<dbReference type="AlphaFoldDB" id="A0A1I5VIG4"/>
<name>A0A1I5VIG4_9FIRM</name>
<keyword evidence="2" id="KW-0732">Signal</keyword>
<feature type="signal peptide" evidence="2">
    <location>
        <begin position="1"/>
        <end position="21"/>
    </location>
</feature>
<dbReference type="Proteomes" id="UP000182624">
    <property type="component" value="Unassembled WGS sequence"/>
</dbReference>
<evidence type="ECO:0000313" key="4">
    <source>
        <dbReference type="Proteomes" id="UP000182624"/>
    </source>
</evidence>
<sequence>MKKVQSLVMLFFLALLFIGCGESRNSTEDNSQYNNDSIGMKNVNIISNNYLAKYDIDTSVYYTYGLVDFPIIHIKSTYDTKVDILFKYAEDTEEGNVNEYGVSLSSNHYLSRKINPALTVHDNNGNSVDVLSNQTIYISVRDSETNTELAKKILVFTDDKSFSEEDIADISYDAFESTAHAIALKPENEIENEIAKEAKYEIAEMTEKDLENAIKYFRYKPSMSATCNDSTEFFEKNIENFRKLTSEDIKNEIPGKWYYVYSCEGYAEVTISDTKIDGIPRKNESTNWHTENDLFIEEGKYVTIKDYIYDIGNGYYLMYSTYGSANVILEPQSNPYYKLYTYEQKDRKSDTFAKYEKPNNSDLPSNTQISSPQSSSGNNCIVDGCNKTSTYSVTGLNGSLEYYCDEHYKEMQDILNGMLSNSKSSTTSATYSEKVTDDDRTLYWTIAENEVKKHLKSPRTAKFPFSSISEGVDITKAGDTVTVKSYVDAQNSVGAEVRTYFTVKIKLNGTKYSIESCIID</sequence>
<feature type="chain" id="PRO_5038420481" description="Lipoprotein" evidence="2">
    <location>
        <begin position="22"/>
        <end position="520"/>
    </location>
</feature>
<reference evidence="4" key="1">
    <citation type="submission" date="2016-10" db="EMBL/GenBank/DDBJ databases">
        <authorList>
            <person name="Varghese N."/>
            <person name="Submissions S."/>
        </authorList>
    </citation>
    <scope>NUCLEOTIDE SEQUENCE [LARGE SCALE GENOMIC DNA]</scope>
    <source>
        <strain evidence="4">P18</strain>
    </source>
</reference>
<keyword evidence="4" id="KW-1185">Reference proteome</keyword>
<feature type="compositionally biased region" description="Low complexity" evidence="1">
    <location>
        <begin position="364"/>
        <end position="377"/>
    </location>
</feature>
<dbReference type="RefSeq" id="WP_074888871.1">
    <property type="nucleotide sequence ID" value="NZ_FOXO01000017.1"/>
</dbReference>
<evidence type="ECO:0008006" key="5">
    <source>
        <dbReference type="Google" id="ProtNLM"/>
    </source>
</evidence>
<evidence type="ECO:0000256" key="2">
    <source>
        <dbReference type="SAM" id="SignalP"/>
    </source>
</evidence>
<evidence type="ECO:0000256" key="1">
    <source>
        <dbReference type="SAM" id="MobiDB-lite"/>
    </source>
</evidence>
<proteinExistence type="predicted"/>
<gene>
    <name evidence="3" type="ORF">SAMN04487928_11761</name>
</gene>
<organism evidence="3 4">
    <name type="scientific">Butyrivibrio proteoclasticus</name>
    <dbReference type="NCBI Taxonomy" id="43305"/>
    <lineage>
        <taxon>Bacteria</taxon>
        <taxon>Bacillati</taxon>
        <taxon>Bacillota</taxon>
        <taxon>Clostridia</taxon>
        <taxon>Lachnospirales</taxon>
        <taxon>Lachnospiraceae</taxon>
        <taxon>Butyrivibrio</taxon>
    </lineage>
</organism>
<evidence type="ECO:0000313" key="3">
    <source>
        <dbReference type="EMBL" id="SFQ07305.1"/>
    </source>
</evidence>
<dbReference type="PROSITE" id="PS51257">
    <property type="entry name" value="PROKAR_LIPOPROTEIN"/>
    <property type="match status" value="1"/>
</dbReference>